<dbReference type="Proteomes" id="UP000522262">
    <property type="component" value="Unassembled WGS sequence"/>
</dbReference>
<sequence>MPTLRPRGLKSEASMEGNPNVTPSTPANKKRQHATPSKAARWSKYATGTPMERLDIEESVATLLQRHKTVQQKLEEAEAKERDLRGKKEIVDSFGDSALLQLLAYPADRIDILQSATADTDINVNQGAIKSLLDKERQIQELADELAFERDTVGKELQRHCDADLRRAEVEIGKLREEERDLKSRVDAIVTYIEPYAHTTENTAHANVMAVTHDALVS</sequence>
<keyword evidence="4" id="KW-1185">Reference proteome</keyword>
<accession>A0A8H5I5B6</accession>
<protein>
    <submittedName>
        <fullName evidence="3">Uncharacterized protein</fullName>
    </submittedName>
</protein>
<evidence type="ECO:0000313" key="3">
    <source>
        <dbReference type="EMBL" id="KAF5529799.1"/>
    </source>
</evidence>
<dbReference type="EMBL" id="JAAOAM010000535">
    <property type="protein sequence ID" value="KAF5529799.1"/>
    <property type="molecule type" value="Genomic_DNA"/>
</dbReference>
<feature type="region of interest" description="Disordered" evidence="2">
    <location>
        <begin position="1"/>
        <end position="47"/>
    </location>
</feature>
<evidence type="ECO:0000256" key="1">
    <source>
        <dbReference type="SAM" id="Coils"/>
    </source>
</evidence>
<organism evidence="3 4">
    <name type="scientific">Fusarium mexicanum</name>
    <dbReference type="NCBI Taxonomy" id="751941"/>
    <lineage>
        <taxon>Eukaryota</taxon>
        <taxon>Fungi</taxon>
        <taxon>Dikarya</taxon>
        <taxon>Ascomycota</taxon>
        <taxon>Pezizomycotina</taxon>
        <taxon>Sordariomycetes</taxon>
        <taxon>Hypocreomycetidae</taxon>
        <taxon>Hypocreales</taxon>
        <taxon>Nectriaceae</taxon>
        <taxon>Fusarium</taxon>
        <taxon>Fusarium fujikuroi species complex</taxon>
    </lineage>
</organism>
<name>A0A8H5I5B6_9HYPO</name>
<dbReference type="AlphaFoldDB" id="A0A8H5I5B6"/>
<evidence type="ECO:0000313" key="4">
    <source>
        <dbReference type="Proteomes" id="UP000522262"/>
    </source>
</evidence>
<evidence type="ECO:0000256" key="2">
    <source>
        <dbReference type="SAM" id="MobiDB-lite"/>
    </source>
</evidence>
<keyword evidence="1" id="KW-0175">Coiled coil</keyword>
<comment type="caution">
    <text evidence="3">The sequence shown here is derived from an EMBL/GenBank/DDBJ whole genome shotgun (WGS) entry which is preliminary data.</text>
</comment>
<proteinExistence type="predicted"/>
<feature type="coiled-coil region" evidence="1">
    <location>
        <begin position="125"/>
        <end position="185"/>
    </location>
</feature>
<gene>
    <name evidence="3" type="ORF">FMEXI_13917</name>
</gene>
<feature type="coiled-coil region" evidence="1">
    <location>
        <begin position="60"/>
        <end position="87"/>
    </location>
</feature>
<reference evidence="3 4" key="1">
    <citation type="submission" date="2020-05" db="EMBL/GenBank/DDBJ databases">
        <title>Identification and distribution of gene clusters putatively required for synthesis of sphingolipid metabolism inhibitors in phylogenetically diverse species of the filamentous fungus Fusarium.</title>
        <authorList>
            <person name="Kim H.-S."/>
            <person name="Busman M."/>
            <person name="Brown D.W."/>
            <person name="Divon H."/>
            <person name="Uhlig S."/>
            <person name="Proctor R.H."/>
        </authorList>
    </citation>
    <scope>NUCLEOTIDE SEQUENCE [LARGE SCALE GENOMIC DNA]</scope>
    <source>
        <strain evidence="3 4">NRRL 53147</strain>
    </source>
</reference>
<feature type="compositionally biased region" description="Polar residues" evidence="2">
    <location>
        <begin position="17"/>
        <end position="27"/>
    </location>
</feature>